<evidence type="ECO:0000313" key="2">
    <source>
        <dbReference type="EMBL" id="PRY90560.1"/>
    </source>
</evidence>
<dbReference type="RefSeq" id="WP_106131800.1">
    <property type="nucleotide sequence ID" value="NZ_PVTR01000001.1"/>
</dbReference>
<accession>A0A2T0WV54</accession>
<protein>
    <submittedName>
        <fullName evidence="2">Uncharacterized protein</fullName>
    </submittedName>
</protein>
<organism evidence="2 3">
    <name type="scientific">Mongoliibacter ruber</name>
    <dbReference type="NCBI Taxonomy" id="1750599"/>
    <lineage>
        <taxon>Bacteria</taxon>
        <taxon>Pseudomonadati</taxon>
        <taxon>Bacteroidota</taxon>
        <taxon>Cytophagia</taxon>
        <taxon>Cytophagales</taxon>
        <taxon>Cyclobacteriaceae</taxon>
        <taxon>Mongoliibacter</taxon>
    </lineage>
</organism>
<evidence type="ECO:0000256" key="1">
    <source>
        <dbReference type="SAM" id="Phobius"/>
    </source>
</evidence>
<dbReference type="EMBL" id="PVTR01000001">
    <property type="protein sequence ID" value="PRY90560.1"/>
    <property type="molecule type" value="Genomic_DNA"/>
</dbReference>
<keyword evidence="1" id="KW-0812">Transmembrane</keyword>
<dbReference type="AlphaFoldDB" id="A0A2T0WV54"/>
<reference evidence="2 3" key="1">
    <citation type="submission" date="2018-03" db="EMBL/GenBank/DDBJ databases">
        <title>Genomic Encyclopedia of Archaeal and Bacterial Type Strains, Phase II (KMG-II): from individual species to whole genera.</title>
        <authorList>
            <person name="Goeker M."/>
        </authorList>
    </citation>
    <scope>NUCLEOTIDE SEQUENCE [LARGE SCALE GENOMIC DNA]</scope>
    <source>
        <strain evidence="2 3">DSM 27929</strain>
    </source>
</reference>
<keyword evidence="1" id="KW-0472">Membrane</keyword>
<comment type="caution">
    <text evidence="2">The sequence shown here is derived from an EMBL/GenBank/DDBJ whole genome shotgun (WGS) entry which is preliminary data.</text>
</comment>
<keyword evidence="3" id="KW-1185">Reference proteome</keyword>
<name>A0A2T0WV54_9BACT</name>
<feature type="transmembrane region" description="Helical" evidence="1">
    <location>
        <begin position="6"/>
        <end position="24"/>
    </location>
</feature>
<proteinExistence type="predicted"/>
<dbReference type="Proteomes" id="UP000238157">
    <property type="component" value="Unassembled WGS sequence"/>
</dbReference>
<keyword evidence="1" id="KW-1133">Transmembrane helix</keyword>
<gene>
    <name evidence="2" type="ORF">CLW00_101222</name>
</gene>
<evidence type="ECO:0000313" key="3">
    <source>
        <dbReference type="Proteomes" id="UP000238157"/>
    </source>
</evidence>
<sequence>MIFSYILLGVLLYALLSASVYFYFSDYKTKVIQNIEDYPPTCFTEAFHGYYTKVISEEKWEEISEVLKILDHLHEDEIIDEMYNYQIEEKHVVAFEGMFNLNLTLTREFRVIGRQPNPFKSEKGFI</sequence>